<dbReference type="Proteomes" id="UP000475325">
    <property type="component" value="Unassembled WGS sequence"/>
</dbReference>
<protein>
    <recommendedName>
        <fullName evidence="6">MADS-box domain-containing protein</fullName>
    </recommendedName>
</protein>
<organism evidence="3 5">
    <name type="scientific">Orbilia oligospora</name>
    <name type="common">Nematode-trapping fungus</name>
    <name type="synonym">Arthrobotrys oligospora</name>
    <dbReference type="NCBI Taxonomy" id="2813651"/>
    <lineage>
        <taxon>Eukaryota</taxon>
        <taxon>Fungi</taxon>
        <taxon>Dikarya</taxon>
        <taxon>Ascomycota</taxon>
        <taxon>Pezizomycotina</taxon>
        <taxon>Orbiliomycetes</taxon>
        <taxon>Orbiliales</taxon>
        <taxon>Orbiliaceae</taxon>
        <taxon>Orbilia</taxon>
    </lineage>
</organism>
<feature type="compositionally biased region" description="Low complexity" evidence="1">
    <location>
        <begin position="252"/>
        <end position="267"/>
    </location>
</feature>
<accession>A0A7C8NR60</accession>
<feature type="region of interest" description="Disordered" evidence="1">
    <location>
        <begin position="250"/>
        <end position="280"/>
    </location>
</feature>
<evidence type="ECO:0000256" key="1">
    <source>
        <dbReference type="SAM" id="MobiDB-lite"/>
    </source>
</evidence>
<sequence length="311" mass="35527">MGADFRFKRSKTSFLCKANKLRENYDAEVYVVIKRDQRYAIYASSSSSKWPPSLDSIKNSNRLNEVWYPENIHLLEPKKKSSPERGGEMQILELPPVWNSDNGPSATNTVWATDKETSPDLLDINYHSAVSEGGSHISGNQSKIQQSPNVYISNNPPEFCGHQSFYPRYGDDILVSNQELRSLHSQARLNEPILSFHDRNSEAYARKASIYQINSYNDEWDVTQEISNFQDQIPRPDSFNTLKSRLNIQKTVPSSQKPSVPSVSLQQRAQESENPHEIEAGNIILSSLGMEPPRFKTEMLQKNKRERTIFS</sequence>
<evidence type="ECO:0008006" key="6">
    <source>
        <dbReference type="Google" id="ProtNLM"/>
    </source>
</evidence>
<gene>
    <name evidence="2" type="ORF">TWF102_000193</name>
    <name evidence="3" type="ORF">TWF703_000055</name>
</gene>
<evidence type="ECO:0000313" key="2">
    <source>
        <dbReference type="EMBL" id="KAF3113537.1"/>
    </source>
</evidence>
<reference evidence="4 5" key="1">
    <citation type="submission" date="2019-06" db="EMBL/GenBank/DDBJ databases">
        <authorList>
            <person name="Palmer J.M."/>
        </authorList>
    </citation>
    <scope>NUCLEOTIDE SEQUENCE [LARGE SCALE GENOMIC DNA]</scope>
    <source>
        <strain evidence="2 4">TWF102</strain>
        <strain evidence="3 5">TWF703</strain>
    </source>
</reference>
<dbReference type="EMBL" id="WIQZ01000001">
    <property type="protein sequence ID" value="KAF3147215.1"/>
    <property type="molecule type" value="Genomic_DNA"/>
</dbReference>
<evidence type="ECO:0000313" key="5">
    <source>
        <dbReference type="Proteomes" id="UP000480548"/>
    </source>
</evidence>
<feature type="compositionally biased region" description="Basic and acidic residues" evidence="1">
    <location>
        <begin position="270"/>
        <end position="279"/>
    </location>
</feature>
<proteinExistence type="predicted"/>
<name>A0A7C8NR60_ORBOL</name>
<comment type="caution">
    <text evidence="3">The sequence shown here is derived from an EMBL/GenBank/DDBJ whole genome shotgun (WGS) entry which is preliminary data.</text>
</comment>
<evidence type="ECO:0000313" key="3">
    <source>
        <dbReference type="EMBL" id="KAF3147215.1"/>
    </source>
</evidence>
<dbReference type="AlphaFoldDB" id="A0A7C8NR60"/>
<dbReference type="Proteomes" id="UP000480548">
    <property type="component" value="Unassembled WGS sequence"/>
</dbReference>
<evidence type="ECO:0000313" key="4">
    <source>
        <dbReference type="Proteomes" id="UP000475325"/>
    </source>
</evidence>
<dbReference type="EMBL" id="WIQW01000001">
    <property type="protein sequence ID" value="KAF3113537.1"/>
    <property type="molecule type" value="Genomic_DNA"/>
</dbReference>